<dbReference type="PANTHER" id="PTHR24567">
    <property type="entry name" value="CRP FAMILY TRANSCRIPTIONAL REGULATORY PROTEIN"/>
    <property type="match status" value="1"/>
</dbReference>
<reference evidence="6 7" key="1">
    <citation type="submission" date="2015-07" db="EMBL/GenBank/DDBJ databases">
        <title>Draft genome sequence of the Amantichitinum ursilacus IGB-41, a new chitin-degrading bacterium.</title>
        <authorList>
            <person name="Kirstahler P."/>
            <person name="Guenther M."/>
            <person name="Grumaz C."/>
            <person name="Rupp S."/>
            <person name="Zibek S."/>
            <person name="Sohn K."/>
        </authorList>
    </citation>
    <scope>NUCLEOTIDE SEQUENCE [LARGE SCALE GENOMIC DNA]</scope>
    <source>
        <strain evidence="6 7">IGB-41</strain>
    </source>
</reference>
<sequence>MDKAKLLSGSTLFCELTADELEGLGQNAELRAVRAKTTVVAQGTPGDEMFAVLHGRLKVVRSTEDGREATLCLLEAGEVFGELAMLDGGMRSASVEALEPCELLVLRRESVMDYLESHPKVMRQLIAALCQRLRGADDLLQDTLFLNLPQRLGKMLRSLGEQHGDQTDRGVLIDLKLTQQEVANLVGASRESVNKQLNAWVDDGLIDLAGGYIRLLRAEDLPH</sequence>
<feature type="domain" description="Cyclic nucleotide-binding" evidence="4">
    <location>
        <begin position="12"/>
        <end position="132"/>
    </location>
</feature>
<dbReference type="Gene3D" id="2.60.120.10">
    <property type="entry name" value="Jelly Rolls"/>
    <property type="match status" value="1"/>
</dbReference>
<keyword evidence="3" id="KW-0804">Transcription</keyword>
<dbReference type="RefSeq" id="WP_053937534.1">
    <property type="nucleotide sequence ID" value="NZ_LAQT01000007.1"/>
</dbReference>
<keyword evidence="2" id="KW-0238">DNA-binding</keyword>
<dbReference type="InterPro" id="IPR036390">
    <property type="entry name" value="WH_DNA-bd_sf"/>
</dbReference>
<dbReference type="SMART" id="SM00100">
    <property type="entry name" value="cNMP"/>
    <property type="match status" value="1"/>
</dbReference>
<dbReference type="Proteomes" id="UP000037939">
    <property type="component" value="Unassembled WGS sequence"/>
</dbReference>
<dbReference type="PROSITE" id="PS50042">
    <property type="entry name" value="CNMP_BINDING_3"/>
    <property type="match status" value="1"/>
</dbReference>
<keyword evidence="7" id="KW-1185">Reference proteome</keyword>
<dbReference type="GO" id="GO:0005829">
    <property type="term" value="C:cytosol"/>
    <property type="evidence" value="ECO:0007669"/>
    <property type="project" value="TreeGrafter"/>
</dbReference>
<proteinExistence type="predicted"/>
<evidence type="ECO:0000256" key="3">
    <source>
        <dbReference type="ARBA" id="ARBA00023163"/>
    </source>
</evidence>
<keyword evidence="1" id="KW-0805">Transcription regulation</keyword>
<dbReference type="EMBL" id="LAQT01000007">
    <property type="protein sequence ID" value="KPC53292.1"/>
    <property type="molecule type" value="Genomic_DNA"/>
</dbReference>
<dbReference type="Gene3D" id="1.10.10.10">
    <property type="entry name" value="Winged helix-like DNA-binding domain superfamily/Winged helix DNA-binding domain"/>
    <property type="match status" value="1"/>
</dbReference>
<dbReference type="CDD" id="cd00038">
    <property type="entry name" value="CAP_ED"/>
    <property type="match status" value="1"/>
</dbReference>
<evidence type="ECO:0000313" key="7">
    <source>
        <dbReference type="Proteomes" id="UP000037939"/>
    </source>
</evidence>
<dbReference type="AlphaFoldDB" id="A0A0N0XIY0"/>
<dbReference type="Pfam" id="PF13545">
    <property type="entry name" value="HTH_Crp_2"/>
    <property type="match status" value="1"/>
</dbReference>
<evidence type="ECO:0000313" key="6">
    <source>
        <dbReference type="EMBL" id="KPC53292.1"/>
    </source>
</evidence>
<keyword evidence="6" id="KW-0675">Receptor</keyword>
<feature type="domain" description="HTH crp-type" evidence="5">
    <location>
        <begin position="146"/>
        <end position="219"/>
    </location>
</feature>
<dbReference type="PANTHER" id="PTHR24567:SF68">
    <property type="entry name" value="DNA-BINDING TRANSCRIPTIONAL DUAL REGULATOR CRP"/>
    <property type="match status" value="1"/>
</dbReference>
<evidence type="ECO:0000256" key="1">
    <source>
        <dbReference type="ARBA" id="ARBA00023015"/>
    </source>
</evidence>
<dbReference type="SUPFAM" id="SSF51206">
    <property type="entry name" value="cAMP-binding domain-like"/>
    <property type="match status" value="1"/>
</dbReference>
<dbReference type="SMART" id="SM00419">
    <property type="entry name" value="HTH_CRP"/>
    <property type="match status" value="1"/>
</dbReference>
<dbReference type="GO" id="GO:0003677">
    <property type="term" value="F:DNA binding"/>
    <property type="evidence" value="ECO:0007669"/>
    <property type="project" value="UniProtKB-KW"/>
</dbReference>
<accession>A0A0N0XIY0</accession>
<dbReference type="InterPro" id="IPR050397">
    <property type="entry name" value="Env_Response_Regulators"/>
</dbReference>
<dbReference type="STRING" id="857265.WG78_09390"/>
<dbReference type="InterPro" id="IPR000595">
    <property type="entry name" value="cNMP-bd_dom"/>
</dbReference>
<dbReference type="OrthoDB" id="8565101at2"/>
<gene>
    <name evidence="6" type="primary">crp_1</name>
    <name evidence="6" type="ORF">WG78_09390</name>
</gene>
<dbReference type="InterPro" id="IPR018488">
    <property type="entry name" value="cNMP-bd_CS"/>
</dbReference>
<dbReference type="GO" id="GO:0003700">
    <property type="term" value="F:DNA-binding transcription factor activity"/>
    <property type="evidence" value="ECO:0007669"/>
    <property type="project" value="TreeGrafter"/>
</dbReference>
<name>A0A0N0XIY0_9NEIS</name>
<evidence type="ECO:0000256" key="2">
    <source>
        <dbReference type="ARBA" id="ARBA00023125"/>
    </source>
</evidence>
<protein>
    <submittedName>
        <fullName evidence="6">cAMP receptor protein</fullName>
    </submittedName>
</protein>
<dbReference type="InterPro" id="IPR036388">
    <property type="entry name" value="WH-like_DNA-bd_sf"/>
</dbReference>
<dbReference type="Pfam" id="PF00027">
    <property type="entry name" value="cNMP_binding"/>
    <property type="match status" value="1"/>
</dbReference>
<dbReference type="PROSITE" id="PS51063">
    <property type="entry name" value="HTH_CRP_2"/>
    <property type="match status" value="1"/>
</dbReference>
<comment type="caution">
    <text evidence="6">The sequence shown here is derived from an EMBL/GenBank/DDBJ whole genome shotgun (WGS) entry which is preliminary data.</text>
</comment>
<evidence type="ECO:0000259" key="4">
    <source>
        <dbReference type="PROSITE" id="PS50042"/>
    </source>
</evidence>
<dbReference type="InterPro" id="IPR012318">
    <property type="entry name" value="HTH_CRP"/>
</dbReference>
<dbReference type="InterPro" id="IPR018490">
    <property type="entry name" value="cNMP-bd_dom_sf"/>
</dbReference>
<dbReference type="PRINTS" id="PR00034">
    <property type="entry name" value="HTHCRP"/>
</dbReference>
<organism evidence="6 7">
    <name type="scientific">Amantichitinum ursilacus</name>
    <dbReference type="NCBI Taxonomy" id="857265"/>
    <lineage>
        <taxon>Bacteria</taxon>
        <taxon>Pseudomonadati</taxon>
        <taxon>Pseudomonadota</taxon>
        <taxon>Betaproteobacteria</taxon>
        <taxon>Neisseriales</taxon>
        <taxon>Chitinibacteraceae</taxon>
        <taxon>Amantichitinum</taxon>
    </lineage>
</organism>
<dbReference type="InterPro" id="IPR014710">
    <property type="entry name" value="RmlC-like_jellyroll"/>
</dbReference>
<dbReference type="SUPFAM" id="SSF46785">
    <property type="entry name" value="Winged helix' DNA-binding domain"/>
    <property type="match status" value="1"/>
</dbReference>
<dbReference type="PROSITE" id="PS00889">
    <property type="entry name" value="CNMP_BINDING_2"/>
    <property type="match status" value="1"/>
</dbReference>
<evidence type="ECO:0000259" key="5">
    <source>
        <dbReference type="PROSITE" id="PS51063"/>
    </source>
</evidence>